<dbReference type="EMBL" id="CP146022">
    <property type="protein sequence ID" value="WWQ68725.1"/>
    <property type="molecule type" value="Genomic_DNA"/>
</dbReference>
<gene>
    <name evidence="1" type="ORF">V2W30_38930</name>
</gene>
<organism evidence="1 2">
    <name type="scientific">Streptomyces citrinus</name>
    <dbReference type="NCBI Taxonomy" id="3118173"/>
    <lineage>
        <taxon>Bacteria</taxon>
        <taxon>Bacillati</taxon>
        <taxon>Actinomycetota</taxon>
        <taxon>Actinomycetes</taxon>
        <taxon>Kitasatosporales</taxon>
        <taxon>Streptomycetaceae</taxon>
        <taxon>Streptomyces</taxon>
    </lineage>
</organism>
<dbReference type="Proteomes" id="UP001432251">
    <property type="component" value="Chromosome"/>
</dbReference>
<protein>
    <submittedName>
        <fullName evidence="1">Uncharacterized protein</fullName>
    </submittedName>
</protein>
<sequence>MPLATRVTLLMLRGEITAAFLTSLRGRGGRRVFSRTWNESVPRDHL</sequence>
<evidence type="ECO:0000313" key="1">
    <source>
        <dbReference type="EMBL" id="WWQ68725.1"/>
    </source>
</evidence>
<reference evidence="1" key="1">
    <citation type="journal article" date="2025" name="Int. J. Syst. Evol. Microbiol.">
        <title>Streptomyces citrinus sp. nov., with yellow diffusible pigment.</title>
        <authorList>
            <person name="He Y."/>
            <person name="Yang E."/>
            <person name="Xu J."/>
            <person name="Sun Y."/>
            <person name="Sun L."/>
        </authorList>
    </citation>
    <scope>NUCLEOTIDE SEQUENCE</scope>
    <source>
        <strain evidence="1">Q6</strain>
    </source>
</reference>
<keyword evidence="2" id="KW-1185">Reference proteome</keyword>
<proteinExistence type="predicted"/>
<name>A0ACD5ANX2_9ACTN</name>
<evidence type="ECO:0000313" key="2">
    <source>
        <dbReference type="Proteomes" id="UP001432251"/>
    </source>
</evidence>
<accession>A0ACD5ANX2</accession>